<protein>
    <recommendedName>
        <fullName evidence="4">HTH marR-type domain-containing protein</fullName>
    </recommendedName>
</protein>
<evidence type="ECO:0000313" key="5">
    <source>
        <dbReference type="EMBL" id="EAQ13453.1"/>
    </source>
</evidence>
<dbReference type="PROSITE" id="PS50995">
    <property type="entry name" value="HTH_MARR_2"/>
    <property type="match status" value="1"/>
</dbReference>
<evidence type="ECO:0000256" key="3">
    <source>
        <dbReference type="ARBA" id="ARBA00023163"/>
    </source>
</evidence>
<dbReference type="AlphaFoldDB" id="A3VEW5"/>
<dbReference type="PANTHER" id="PTHR33164">
    <property type="entry name" value="TRANSCRIPTIONAL REGULATOR, MARR FAMILY"/>
    <property type="match status" value="1"/>
</dbReference>
<feature type="domain" description="HTH marR-type" evidence="4">
    <location>
        <begin position="19"/>
        <end position="159"/>
    </location>
</feature>
<sequence>MSTDLSEDMTPELAELLTGNCYCLAVRRASRRMVRLYDAALAERGLTISQLAMLAWVKGLRTPTVQKIADYMEMDQSAASRGIKPLERDGLIASAPHPRDKRKSVLALTEDGEARLAAGAAAWATAQRQVEAEMTPMGGLASFIGEVNALAQKADETLG</sequence>
<dbReference type="PANTHER" id="PTHR33164:SF105">
    <property type="entry name" value="TRANSCRIPTIONAL REPRESSOR PROTEIN-RELATED"/>
    <property type="match status" value="1"/>
</dbReference>
<dbReference type="STRING" id="314271.RB2654_10294"/>
<dbReference type="InterPro" id="IPR036390">
    <property type="entry name" value="WH_DNA-bd_sf"/>
</dbReference>
<dbReference type="eggNOG" id="COG1846">
    <property type="taxonomic scope" value="Bacteria"/>
</dbReference>
<gene>
    <name evidence="5" type="ORF">RB2654_10294</name>
</gene>
<keyword evidence="2" id="KW-0238">DNA-binding</keyword>
<dbReference type="Proteomes" id="UP000002931">
    <property type="component" value="Unassembled WGS sequence"/>
</dbReference>
<dbReference type="HOGENOM" id="CLU_083287_35_0_5"/>
<dbReference type="SMART" id="SM00347">
    <property type="entry name" value="HTH_MARR"/>
    <property type="match status" value="1"/>
</dbReference>
<reference evidence="5 6" key="1">
    <citation type="journal article" date="2010" name="J. Bacteriol.">
        <title>Genome sequences of Pelagibaca bermudensis HTCC2601T and Maritimibacter alkaliphilus HTCC2654T, the type strains of two marine Roseobacter genera.</title>
        <authorList>
            <person name="Thrash J.C."/>
            <person name="Cho J.C."/>
            <person name="Ferriera S."/>
            <person name="Johnson J."/>
            <person name="Vergin K.L."/>
            <person name="Giovannoni S.J."/>
        </authorList>
    </citation>
    <scope>NUCLEOTIDE SEQUENCE [LARGE SCALE GENOMIC DNA]</scope>
    <source>
        <strain evidence="5 6">HTCC2654</strain>
    </source>
</reference>
<accession>A3VEW5</accession>
<dbReference type="GO" id="GO:0003677">
    <property type="term" value="F:DNA binding"/>
    <property type="evidence" value="ECO:0007669"/>
    <property type="project" value="UniProtKB-KW"/>
</dbReference>
<comment type="caution">
    <text evidence="5">The sequence shown here is derived from an EMBL/GenBank/DDBJ whole genome shotgun (WGS) entry which is preliminary data.</text>
</comment>
<dbReference type="PROSITE" id="PS01117">
    <property type="entry name" value="HTH_MARR_1"/>
    <property type="match status" value="1"/>
</dbReference>
<dbReference type="OrthoDB" id="2287011at2"/>
<dbReference type="RefSeq" id="WP_008331231.1">
    <property type="nucleotide sequence ID" value="NZ_CH902578.1"/>
</dbReference>
<dbReference type="InterPro" id="IPR036388">
    <property type="entry name" value="WH-like_DNA-bd_sf"/>
</dbReference>
<dbReference type="InterPro" id="IPR000835">
    <property type="entry name" value="HTH_MarR-typ"/>
</dbReference>
<dbReference type="InterPro" id="IPR023187">
    <property type="entry name" value="Tscrpt_reg_MarR-type_CS"/>
</dbReference>
<keyword evidence="6" id="KW-1185">Reference proteome</keyword>
<organism evidence="5 6">
    <name type="scientific">Maritimibacter alkaliphilus HTCC2654</name>
    <dbReference type="NCBI Taxonomy" id="314271"/>
    <lineage>
        <taxon>Bacteria</taxon>
        <taxon>Pseudomonadati</taxon>
        <taxon>Pseudomonadota</taxon>
        <taxon>Alphaproteobacteria</taxon>
        <taxon>Rhodobacterales</taxon>
        <taxon>Roseobacteraceae</taxon>
        <taxon>Maritimibacter</taxon>
    </lineage>
</organism>
<dbReference type="Gene3D" id="1.10.10.10">
    <property type="entry name" value="Winged helix-like DNA-binding domain superfamily/Winged helix DNA-binding domain"/>
    <property type="match status" value="1"/>
</dbReference>
<dbReference type="Pfam" id="PF01047">
    <property type="entry name" value="MarR"/>
    <property type="match status" value="1"/>
</dbReference>
<evidence type="ECO:0000259" key="4">
    <source>
        <dbReference type="PROSITE" id="PS50995"/>
    </source>
</evidence>
<evidence type="ECO:0000313" key="6">
    <source>
        <dbReference type="Proteomes" id="UP000002931"/>
    </source>
</evidence>
<evidence type="ECO:0000256" key="1">
    <source>
        <dbReference type="ARBA" id="ARBA00023015"/>
    </source>
</evidence>
<dbReference type="GO" id="GO:0006950">
    <property type="term" value="P:response to stress"/>
    <property type="evidence" value="ECO:0007669"/>
    <property type="project" value="TreeGrafter"/>
</dbReference>
<keyword evidence="3" id="KW-0804">Transcription</keyword>
<dbReference type="GO" id="GO:0003700">
    <property type="term" value="F:DNA-binding transcription factor activity"/>
    <property type="evidence" value="ECO:0007669"/>
    <property type="project" value="InterPro"/>
</dbReference>
<dbReference type="SUPFAM" id="SSF46785">
    <property type="entry name" value="Winged helix' DNA-binding domain"/>
    <property type="match status" value="1"/>
</dbReference>
<dbReference type="EMBL" id="AAMT01000005">
    <property type="protein sequence ID" value="EAQ13453.1"/>
    <property type="molecule type" value="Genomic_DNA"/>
</dbReference>
<evidence type="ECO:0000256" key="2">
    <source>
        <dbReference type="ARBA" id="ARBA00023125"/>
    </source>
</evidence>
<keyword evidence="1" id="KW-0805">Transcription regulation</keyword>
<dbReference type="InterPro" id="IPR039422">
    <property type="entry name" value="MarR/SlyA-like"/>
</dbReference>
<name>A3VEW5_9RHOB</name>
<proteinExistence type="predicted"/>